<dbReference type="InterPro" id="IPR009008">
    <property type="entry name" value="Val/Leu/Ile-tRNA-synth_edit"/>
</dbReference>
<feature type="short sequence motif" description="'HIGH' region" evidence="15">
    <location>
        <begin position="50"/>
        <end position="60"/>
    </location>
</feature>
<evidence type="ECO:0000256" key="9">
    <source>
        <dbReference type="ARBA" id="ARBA00022833"/>
    </source>
</evidence>
<accession>A0A7Z7PM81</accession>
<keyword evidence="7 15" id="KW-0479">Metal-binding</keyword>
<keyword evidence="6 15" id="KW-0436">Ligase</keyword>
<dbReference type="InterPro" id="IPR002301">
    <property type="entry name" value="Ile-tRNA-ligase"/>
</dbReference>
<dbReference type="Pfam" id="PF19302">
    <property type="entry name" value="DUF5915"/>
    <property type="match status" value="1"/>
</dbReference>
<dbReference type="Proteomes" id="UP000250796">
    <property type="component" value="Chromosome MESINF"/>
</dbReference>
<keyword evidence="10 15" id="KW-0067">ATP-binding</keyword>
<evidence type="ECO:0000256" key="1">
    <source>
        <dbReference type="ARBA" id="ARBA00001947"/>
    </source>
</evidence>
<comment type="domain">
    <text evidence="15">IleRS has two distinct active sites: one for aminoacylation and one for editing. The misactivated valine is translocated from the active site to the editing site, which sterically excludes the correctly activated isoleucine. The single editing site contains two valyl binding pockets, one specific for each substrate (Val-AMP or Val-tRNA(Ile)).</text>
</comment>
<evidence type="ECO:0000313" key="19">
    <source>
        <dbReference type="EMBL" id="SSC11579.1"/>
    </source>
</evidence>
<protein>
    <recommendedName>
        <fullName evidence="15">Isoleucine--tRNA ligase</fullName>
        <ecNumber evidence="15">6.1.1.5</ecNumber>
    </recommendedName>
    <alternativeName>
        <fullName evidence="15">Isoleucyl-tRNA synthetase</fullName>
        <shortName evidence="15">IleRS</shortName>
    </alternativeName>
</protein>
<dbReference type="CDD" id="cd00818">
    <property type="entry name" value="IleRS_core"/>
    <property type="match status" value="1"/>
</dbReference>
<comment type="subunit">
    <text evidence="4 15">Monomer.</text>
</comment>
<evidence type="ECO:0000256" key="5">
    <source>
        <dbReference type="ARBA" id="ARBA00022490"/>
    </source>
</evidence>
<dbReference type="FunFam" id="3.40.50.620:FF:000075">
    <property type="entry name" value="Isoleucine--tRNA ligase"/>
    <property type="match status" value="1"/>
</dbReference>
<comment type="function">
    <text evidence="13 15">Catalyzes the attachment of isoleucine to tRNA(Ile). As IleRS can inadvertently accommodate and process structurally similar amino acids such as valine, to avoid such errors it has two additional distinct tRNA(Ile)-dependent editing activities. One activity is designated as 'pretransfer' editing and involves the hydrolysis of activated Val-AMP. The other activity is designated 'posttransfer' editing and involves deacylation of mischarged Val-tRNA(Ile).</text>
</comment>
<dbReference type="EC" id="6.1.1.5" evidence="15"/>
<dbReference type="GO" id="GO:0002161">
    <property type="term" value="F:aminoacyl-tRNA deacylase activity"/>
    <property type="evidence" value="ECO:0007669"/>
    <property type="project" value="InterPro"/>
</dbReference>
<dbReference type="GO" id="GO:0000049">
    <property type="term" value="F:tRNA binding"/>
    <property type="evidence" value="ECO:0007669"/>
    <property type="project" value="InterPro"/>
</dbReference>
<keyword evidence="20" id="KW-1185">Reference proteome</keyword>
<evidence type="ECO:0000256" key="15">
    <source>
        <dbReference type="HAMAP-Rule" id="MF_02003"/>
    </source>
</evidence>
<evidence type="ECO:0000256" key="16">
    <source>
        <dbReference type="PROSITE-ProRule" id="PRU10007"/>
    </source>
</evidence>
<dbReference type="InterPro" id="IPR002300">
    <property type="entry name" value="aa-tRNA-synth_Ia"/>
</dbReference>
<dbReference type="InterPro" id="IPR033709">
    <property type="entry name" value="Anticodon_Ile_ABEc"/>
</dbReference>
<organism evidence="19 20">
    <name type="scientific">Mesotoga infera</name>
    <dbReference type="NCBI Taxonomy" id="1236046"/>
    <lineage>
        <taxon>Bacteria</taxon>
        <taxon>Thermotogati</taxon>
        <taxon>Thermotogota</taxon>
        <taxon>Thermotogae</taxon>
        <taxon>Kosmotogales</taxon>
        <taxon>Kosmotogaceae</taxon>
        <taxon>Mesotoga</taxon>
    </lineage>
</organism>
<evidence type="ECO:0000256" key="11">
    <source>
        <dbReference type="ARBA" id="ARBA00022917"/>
    </source>
</evidence>
<evidence type="ECO:0000256" key="10">
    <source>
        <dbReference type="ARBA" id="ARBA00022840"/>
    </source>
</evidence>
<dbReference type="GO" id="GO:0004822">
    <property type="term" value="F:isoleucine-tRNA ligase activity"/>
    <property type="evidence" value="ECO:0007669"/>
    <property type="project" value="UniProtKB-UniRule"/>
</dbReference>
<dbReference type="PRINTS" id="PR00984">
    <property type="entry name" value="TRNASYNTHILE"/>
</dbReference>
<dbReference type="RefSeq" id="WP_169698037.1">
    <property type="nucleotide sequence ID" value="NZ_LS974202.1"/>
</dbReference>
<comment type="similarity">
    <text evidence="3 15">Belongs to the class-I aminoacyl-tRNA synthetase family. IleS type 2 subfamily.</text>
</comment>
<dbReference type="InterPro" id="IPR029510">
    <property type="entry name" value="Ald_DH_CS_GLU"/>
</dbReference>
<dbReference type="EMBL" id="LS974202">
    <property type="protein sequence ID" value="SSC11579.1"/>
    <property type="molecule type" value="Genomic_DNA"/>
</dbReference>
<evidence type="ECO:0000259" key="18">
    <source>
        <dbReference type="Pfam" id="PF08264"/>
    </source>
</evidence>
<reference evidence="19 20" key="1">
    <citation type="submission" date="2017-01" db="EMBL/GenBank/DDBJ databases">
        <authorList>
            <person name="Erauso G."/>
        </authorList>
    </citation>
    <scope>NUCLEOTIDE SEQUENCE [LARGE SCALE GENOMIC DNA]</scope>
    <source>
        <strain evidence="19">MESINF1</strain>
    </source>
</reference>
<keyword evidence="9 15" id="KW-0862">Zinc</keyword>
<evidence type="ECO:0000256" key="4">
    <source>
        <dbReference type="ARBA" id="ARBA00011245"/>
    </source>
</evidence>
<dbReference type="HAMAP" id="MF_02003">
    <property type="entry name" value="Ile_tRNA_synth_type2"/>
    <property type="match status" value="1"/>
</dbReference>
<evidence type="ECO:0000256" key="8">
    <source>
        <dbReference type="ARBA" id="ARBA00022741"/>
    </source>
</evidence>
<comment type="subcellular location">
    <subcellularLocation>
        <location evidence="2 15">Cytoplasm</location>
    </subcellularLocation>
</comment>
<dbReference type="InterPro" id="IPR014729">
    <property type="entry name" value="Rossmann-like_a/b/a_fold"/>
</dbReference>
<evidence type="ECO:0000256" key="12">
    <source>
        <dbReference type="ARBA" id="ARBA00023146"/>
    </source>
</evidence>
<dbReference type="InterPro" id="IPR013155">
    <property type="entry name" value="M/V/L/I-tRNA-synth_anticd-bd"/>
</dbReference>
<evidence type="ECO:0000256" key="14">
    <source>
        <dbReference type="ARBA" id="ARBA00048359"/>
    </source>
</evidence>
<gene>
    <name evidence="15 19" type="primary">ileS</name>
    <name evidence="19" type="ORF">MESINF_0130</name>
</gene>
<feature type="short sequence motif" description="'KMSKS' region" evidence="15">
    <location>
        <begin position="601"/>
        <end position="605"/>
    </location>
</feature>
<evidence type="ECO:0000256" key="3">
    <source>
        <dbReference type="ARBA" id="ARBA00007078"/>
    </source>
</evidence>
<dbReference type="GO" id="GO:0006428">
    <property type="term" value="P:isoleucyl-tRNA aminoacylation"/>
    <property type="evidence" value="ECO:0007669"/>
    <property type="project" value="UniProtKB-UniRule"/>
</dbReference>
<evidence type="ECO:0000256" key="13">
    <source>
        <dbReference type="ARBA" id="ARBA00025217"/>
    </source>
</evidence>
<evidence type="ECO:0000256" key="7">
    <source>
        <dbReference type="ARBA" id="ARBA00022723"/>
    </source>
</evidence>
<dbReference type="AlphaFoldDB" id="A0A7Z7PM81"/>
<dbReference type="PROSITE" id="PS00687">
    <property type="entry name" value="ALDEHYDE_DEHYDR_GLU"/>
    <property type="match status" value="1"/>
</dbReference>
<evidence type="ECO:0000256" key="2">
    <source>
        <dbReference type="ARBA" id="ARBA00004496"/>
    </source>
</evidence>
<dbReference type="Pfam" id="PF00133">
    <property type="entry name" value="tRNA-synt_1"/>
    <property type="match status" value="1"/>
</dbReference>
<dbReference type="GO" id="GO:0016491">
    <property type="term" value="F:oxidoreductase activity"/>
    <property type="evidence" value="ECO:0007669"/>
    <property type="project" value="InterPro"/>
</dbReference>
<feature type="domain" description="Aminoacyl-tRNA synthetase class Ia" evidence="17">
    <location>
        <begin position="20"/>
        <end position="632"/>
    </location>
</feature>
<keyword evidence="5 15" id="KW-0963">Cytoplasm</keyword>
<proteinExistence type="inferred from homology"/>
<dbReference type="InterPro" id="IPR023586">
    <property type="entry name" value="Ile-tRNA-ligase_type2"/>
</dbReference>
<dbReference type="SUPFAM" id="SSF47323">
    <property type="entry name" value="Anticodon-binding domain of a subclass of class I aminoacyl-tRNA synthetases"/>
    <property type="match status" value="1"/>
</dbReference>
<dbReference type="GO" id="GO:0005524">
    <property type="term" value="F:ATP binding"/>
    <property type="evidence" value="ECO:0007669"/>
    <property type="project" value="UniProtKB-UniRule"/>
</dbReference>
<evidence type="ECO:0000259" key="17">
    <source>
        <dbReference type="Pfam" id="PF00133"/>
    </source>
</evidence>
<dbReference type="PANTHER" id="PTHR42780:SF1">
    <property type="entry name" value="ISOLEUCINE--TRNA LIGASE, CYTOPLASMIC"/>
    <property type="match status" value="1"/>
</dbReference>
<dbReference type="SUPFAM" id="SSF50677">
    <property type="entry name" value="ValRS/IleRS/LeuRS editing domain"/>
    <property type="match status" value="1"/>
</dbReference>
<dbReference type="CDD" id="cd07961">
    <property type="entry name" value="Anticodon_Ia_Ile_ABEc"/>
    <property type="match status" value="1"/>
</dbReference>
<dbReference type="NCBIfam" id="TIGR00392">
    <property type="entry name" value="ileS"/>
    <property type="match status" value="1"/>
</dbReference>
<dbReference type="GO" id="GO:0008270">
    <property type="term" value="F:zinc ion binding"/>
    <property type="evidence" value="ECO:0007669"/>
    <property type="project" value="UniProtKB-UniRule"/>
</dbReference>
<dbReference type="GO" id="GO:0005737">
    <property type="term" value="C:cytoplasm"/>
    <property type="evidence" value="ECO:0007669"/>
    <property type="project" value="UniProtKB-SubCell"/>
</dbReference>
<keyword evidence="8 15" id="KW-0547">Nucleotide-binding</keyword>
<name>A0A7Z7PM81_9BACT</name>
<comment type="catalytic activity">
    <reaction evidence="14 15">
        <text>tRNA(Ile) + L-isoleucine + ATP = L-isoleucyl-tRNA(Ile) + AMP + diphosphate</text>
        <dbReference type="Rhea" id="RHEA:11060"/>
        <dbReference type="Rhea" id="RHEA-COMP:9666"/>
        <dbReference type="Rhea" id="RHEA-COMP:9695"/>
        <dbReference type="ChEBI" id="CHEBI:30616"/>
        <dbReference type="ChEBI" id="CHEBI:33019"/>
        <dbReference type="ChEBI" id="CHEBI:58045"/>
        <dbReference type="ChEBI" id="CHEBI:78442"/>
        <dbReference type="ChEBI" id="CHEBI:78528"/>
        <dbReference type="ChEBI" id="CHEBI:456215"/>
        <dbReference type="EC" id="6.1.1.5"/>
    </reaction>
</comment>
<feature type="domain" description="Methionyl/Valyl/Leucyl/Isoleucyl-tRNA synthetase anticodon-binding" evidence="18">
    <location>
        <begin position="688"/>
        <end position="837"/>
    </location>
</feature>
<evidence type="ECO:0000256" key="6">
    <source>
        <dbReference type="ARBA" id="ARBA00022598"/>
    </source>
</evidence>
<dbReference type="InterPro" id="IPR009080">
    <property type="entry name" value="tRNAsynth_Ia_anticodon-bd"/>
</dbReference>
<feature type="active site" evidence="16">
    <location>
        <position position="920"/>
    </location>
</feature>
<dbReference type="KEGG" id="minf:MESINF_0130"/>
<comment type="cofactor">
    <cofactor evidence="1 15">
        <name>Zn(2+)</name>
        <dbReference type="ChEBI" id="CHEBI:29105"/>
    </cofactor>
</comment>
<dbReference type="PANTHER" id="PTHR42780">
    <property type="entry name" value="SOLEUCYL-TRNA SYNTHETASE"/>
    <property type="match status" value="1"/>
</dbReference>
<dbReference type="Gene3D" id="1.10.730.10">
    <property type="entry name" value="Isoleucyl-tRNA Synthetase, Domain 1"/>
    <property type="match status" value="1"/>
</dbReference>
<dbReference type="FunFam" id="3.40.50.620:FF:000063">
    <property type="entry name" value="Isoleucine--tRNA ligase"/>
    <property type="match status" value="1"/>
</dbReference>
<evidence type="ECO:0000313" key="20">
    <source>
        <dbReference type="Proteomes" id="UP000250796"/>
    </source>
</evidence>
<feature type="binding site" evidence="15">
    <location>
        <position position="604"/>
    </location>
    <ligand>
        <name>ATP</name>
        <dbReference type="ChEBI" id="CHEBI:30616"/>
    </ligand>
</feature>
<dbReference type="SUPFAM" id="SSF52374">
    <property type="entry name" value="Nucleotidylyl transferase"/>
    <property type="match status" value="1"/>
</dbReference>
<dbReference type="Gene3D" id="3.40.50.620">
    <property type="entry name" value="HUPs"/>
    <property type="match status" value="2"/>
</dbReference>
<keyword evidence="12 15" id="KW-0030">Aminoacyl-tRNA synthetase</keyword>
<sequence length="1052" mass="121992">MSGFKDVDLKRPAAKREEEILSYWRENALPERSVNEREGYPEFVFFEGPPTANGKPGIHHVISRTLKDCICRFKTMQGYQVKRKAGWDTHGLPVEIEVEKQLGFSSKQEIEDYGIEKFNHKCKESVWKYESQWKKMTERIGYWIDMEHPYITLNDNYIESVWWILKQYFDAGLIYEGHKIMPYCPRCGTPLASHEVAQGYRDETIDSIYVKFKLKGKDNEYFLVWTTTPWTLPSNVALAVNPDFNYVKVEVTLDTGKREYYYLVRERLTALLGSDGHYSIVGEMKGRELLKMEYEQLIPYGKVDKKAFYVVPGDFVSLEDGSGIVHMAPAFGEDDNILGKKFDLPMLQLVDREGKMTQEVTPWAGMFVRDADPQIIRYLKDRDLLFKKERLTHSYPFCWRCDTPLLYYARKSWYIKTTAYKDRLIEINNTVNWYPKFVGEGRFGNWLENMVDWALSRDRYWGTPLNVWKCESCGSLTSVGSRQELIEKAIEDIAPDIELHRPYVDDVHLRCECGGTMSRTPEVIDCWFDSGSMPVAQHHYPFEHREEFMEKLFPADFICEGIDQTRGWFYSLMSISAFLFDQSPYKNVLVNNLVLDKSGQKMSKSKGNTVDPWEIIEKYGADTLRWYLLAVSPPWVPTKFDEEGVKDTYSKFFGTLQSVYAFFTMYANIDGIDPVDFELPVKEREEIDRWVISRLNTLIGQVTDFLNGYDLTKAVRAIQGFVIEEVSNWYVRRTRDRYWTSELDSSKKGAYLTLYEILLTVAKLMAPIAPFTAEEIYRNLTHGKEDSVHLQFYPKMDESLIEPELEKRMATVMDLVTLGRACRNKVQIKVRQPLPKILVDGGIKPTVESMRELILEEINVKKIEYIEDLGKYVKYEVKPNFRIMGPKFGKDLKAISAALKAREAAGIVSTIKREGKLFLEIGGNSFELMEEDLDIRIQELAGFTFEMSADNFVILDTELTPDLLQEGLAREIVSKIQTMRKDADFEITDRIRVFYSGPEEVVRAIMVFEAYVKEETLADSLTPDDSIQGGTKWNLNGYDTTIKIERITKESL</sequence>
<dbReference type="Pfam" id="PF08264">
    <property type="entry name" value="Anticodon_1"/>
    <property type="match status" value="1"/>
</dbReference>
<keyword evidence="11 15" id="KW-0648">Protein biosynthesis</keyword>